<protein>
    <recommendedName>
        <fullName evidence="10">SAGA-associated factor 11</fullName>
    </recommendedName>
</protein>
<keyword evidence="8" id="KW-0804">Transcription</keyword>
<keyword evidence="9" id="KW-0539">Nucleus</keyword>
<comment type="function">
    <text evidence="10">Component of the transcription regulatory histone acetylation (HAT) complex SAGA, a multiprotein complex that activates transcription by remodeling chromatin and mediating histone acetylation and deubiquitination. Within the SAGA complex, participates in a subcomplex that specifically deubiquitinates histone H2B. The SAGA complex is recruited to specific gene promoters by activators, where it is required for transcription.</text>
</comment>
<name>A0A9J6BKT2_POLVA</name>
<comment type="subunit">
    <text evidence="10">Component of some SAGA transcription coactivator-HAT complexes.</text>
</comment>
<evidence type="ECO:0000256" key="4">
    <source>
        <dbReference type="ARBA" id="ARBA00022833"/>
    </source>
</evidence>
<comment type="caution">
    <text evidence="11">The sequence shown here is derived from an EMBL/GenBank/DDBJ whole genome shotgun (WGS) entry which is preliminary data.</text>
</comment>
<dbReference type="Proteomes" id="UP001107558">
    <property type="component" value="Chromosome 3"/>
</dbReference>
<evidence type="ECO:0000256" key="5">
    <source>
        <dbReference type="ARBA" id="ARBA00022853"/>
    </source>
</evidence>
<keyword evidence="3" id="KW-0863">Zinc-finger</keyword>
<evidence type="ECO:0000256" key="1">
    <source>
        <dbReference type="ARBA" id="ARBA00004123"/>
    </source>
</evidence>
<comment type="similarity">
    <text evidence="10">Belongs to the SGF11 family.</text>
</comment>
<evidence type="ECO:0000256" key="3">
    <source>
        <dbReference type="ARBA" id="ARBA00022771"/>
    </source>
</evidence>
<dbReference type="Pfam" id="PF08209">
    <property type="entry name" value="Sgf11"/>
    <property type="match status" value="1"/>
</dbReference>
<keyword evidence="12" id="KW-1185">Reference proteome</keyword>
<evidence type="ECO:0000256" key="7">
    <source>
        <dbReference type="ARBA" id="ARBA00023159"/>
    </source>
</evidence>
<sequence length="80" mass="9102">MAEEMLNEMIDKLISSIVFEQHFELKSAEASGPKIIKKHPCCLCSSCKKMIPISKFANHLESCLGMFNRRSVRKSKKISN</sequence>
<keyword evidence="6" id="KW-0805">Transcription regulation</keyword>
<proteinExistence type="inferred from homology"/>
<evidence type="ECO:0000256" key="2">
    <source>
        <dbReference type="ARBA" id="ARBA00022723"/>
    </source>
</evidence>
<keyword evidence="2" id="KW-0479">Metal-binding</keyword>
<reference evidence="11" key="1">
    <citation type="submission" date="2021-03" db="EMBL/GenBank/DDBJ databases">
        <title>Chromosome level genome of the anhydrobiotic midge Polypedilum vanderplanki.</title>
        <authorList>
            <person name="Yoshida Y."/>
            <person name="Kikawada T."/>
            <person name="Gusev O."/>
        </authorList>
    </citation>
    <scope>NUCLEOTIDE SEQUENCE</scope>
    <source>
        <strain evidence="11">NIAS01</strain>
        <tissue evidence="11">Whole body or cell culture</tissue>
    </source>
</reference>
<evidence type="ECO:0000256" key="8">
    <source>
        <dbReference type="ARBA" id="ARBA00023163"/>
    </source>
</evidence>
<evidence type="ECO:0000313" key="11">
    <source>
        <dbReference type="EMBL" id="KAG5670489.1"/>
    </source>
</evidence>
<keyword evidence="5" id="KW-0156">Chromatin regulator</keyword>
<gene>
    <name evidence="11" type="ORF">PVAND_000751</name>
</gene>
<evidence type="ECO:0000313" key="12">
    <source>
        <dbReference type="Proteomes" id="UP001107558"/>
    </source>
</evidence>
<dbReference type="GO" id="GO:0005634">
    <property type="term" value="C:nucleus"/>
    <property type="evidence" value="ECO:0007669"/>
    <property type="project" value="UniProtKB-SubCell"/>
</dbReference>
<accession>A0A9J6BKT2</accession>
<comment type="subcellular location">
    <subcellularLocation>
        <location evidence="1 10">Nucleus</location>
    </subcellularLocation>
</comment>
<evidence type="ECO:0000256" key="9">
    <source>
        <dbReference type="ARBA" id="ARBA00023242"/>
    </source>
</evidence>
<evidence type="ECO:0000256" key="10">
    <source>
        <dbReference type="RuleBase" id="RU261113"/>
    </source>
</evidence>
<dbReference type="InterPro" id="IPR013246">
    <property type="entry name" value="SAGA_su_Sgf11"/>
</dbReference>
<evidence type="ECO:0000256" key="6">
    <source>
        <dbReference type="ARBA" id="ARBA00023015"/>
    </source>
</evidence>
<keyword evidence="7 10" id="KW-0010">Activator</keyword>
<dbReference type="OrthoDB" id="21557at2759"/>
<dbReference type="EMBL" id="JADBJN010000003">
    <property type="protein sequence ID" value="KAG5670489.1"/>
    <property type="molecule type" value="Genomic_DNA"/>
</dbReference>
<dbReference type="GO" id="GO:0006325">
    <property type="term" value="P:chromatin organization"/>
    <property type="evidence" value="ECO:0007669"/>
    <property type="project" value="UniProtKB-KW"/>
</dbReference>
<dbReference type="AlphaFoldDB" id="A0A9J6BKT2"/>
<dbReference type="GO" id="GO:0070461">
    <property type="term" value="C:SAGA-type complex"/>
    <property type="evidence" value="ECO:0007669"/>
    <property type="project" value="UniProtKB-ARBA"/>
</dbReference>
<dbReference type="GO" id="GO:0008270">
    <property type="term" value="F:zinc ion binding"/>
    <property type="evidence" value="ECO:0007669"/>
    <property type="project" value="UniProtKB-KW"/>
</dbReference>
<organism evidence="11 12">
    <name type="scientific">Polypedilum vanderplanki</name>
    <name type="common">Sleeping chironomid midge</name>
    <dbReference type="NCBI Taxonomy" id="319348"/>
    <lineage>
        <taxon>Eukaryota</taxon>
        <taxon>Metazoa</taxon>
        <taxon>Ecdysozoa</taxon>
        <taxon>Arthropoda</taxon>
        <taxon>Hexapoda</taxon>
        <taxon>Insecta</taxon>
        <taxon>Pterygota</taxon>
        <taxon>Neoptera</taxon>
        <taxon>Endopterygota</taxon>
        <taxon>Diptera</taxon>
        <taxon>Nematocera</taxon>
        <taxon>Chironomoidea</taxon>
        <taxon>Chironomidae</taxon>
        <taxon>Chironominae</taxon>
        <taxon>Polypedilum</taxon>
        <taxon>Polypedilum</taxon>
    </lineage>
</organism>
<keyword evidence="4" id="KW-0862">Zinc</keyword>